<dbReference type="RefSeq" id="WP_131511449.1">
    <property type="nucleotide sequence ID" value="NZ_SJKD01000001.1"/>
</dbReference>
<dbReference type="SUPFAM" id="SSF55103">
    <property type="entry name" value="FAD-linked oxidases, C-terminal domain"/>
    <property type="match status" value="1"/>
</dbReference>
<accession>A0A4R0K230</accession>
<dbReference type="InterPro" id="IPR006093">
    <property type="entry name" value="Oxy_OxRdtase_FAD_BS"/>
</dbReference>
<dbReference type="Pfam" id="PF01565">
    <property type="entry name" value="FAD_binding_4"/>
    <property type="match status" value="1"/>
</dbReference>
<keyword evidence="4" id="KW-0274">FAD</keyword>
<dbReference type="Pfam" id="PF08031">
    <property type="entry name" value="BBE"/>
    <property type="match status" value="1"/>
</dbReference>
<protein>
    <submittedName>
        <fullName evidence="7">FAD-binding oxidoreductase</fullName>
    </submittedName>
</protein>
<dbReference type="Gene3D" id="3.30.43.10">
    <property type="entry name" value="Uridine Diphospho-n-acetylenolpyruvylglucosamine Reductase, domain 2"/>
    <property type="match status" value="1"/>
</dbReference>
<dbReference type="Gene3D" id="3.40.462.20">
    <property type="match status" value="1"/>
</dbReference>
<dbReference type="InterPro" id="IPR050416">
    <property type="entry name" value="FAD-linked_Oxidoreductase"/>
</dbReference>
<keyword evidence="3" id="KW-0285">Flavoprotein</keyword>
<reference evidence="7 8" key="1">
    <citation type="submission" date="2019-02" db="EMBL/GenBank/DDBJ databases">
        <title>Kribbella capetownensis sp. nov. and Kribbella speibonae sp. nov., isolated from soil.</title>
        <authorList>
            <person name="Curtis S.M."/>
            <person name="Norton I."/>
            <person name="Everest G.J."/>
            <person name="Meyers P.R."/>
        </authorList>
    </citation>
    <scope>NUCLEOTIDE SEQUENCE [LARGE SCALE GENOMIC DNA]</scope>
    <source>
        <strain evidence="7 8">YM53</strain>
    </source>
</reference>
<evidence type="ECO:0000256" key="1">
    <source>
        <dbReference type="ARBA" id="ARBA00001974"/>
    </source>
</evidence>
<evidence type="ECO:0000256" key="3">
    <source>
        <dbReference type="ARBA" id="ARBA00022630"/>
    </source>
</evidence>
<dbReference type="InterPro" id="IPR036318">
    <property type="entry name" value="FAD-bd_PCMH-like_sf"/>
</dbReference>
<dbReference type="Proteomes" id="UP000293342">
    <property type="component" value="Unassembled WGS sequence"/>
</dbReference>
<dbReference type="PANTHER" id="PTHR42973">
    <property type="entry name" value="BINDING OXIDOREDUCTASE, PUTATIVE (AFU_ORTHOLOGUE AFUA_1G17690)-RELATED"/>
    <property type="match status" value="1"/>
</dbReference>
<comment type="cofactor">
    <cofactor evidence="1">
        <name>FAD</name>
        <dbReference type="ChEBI" id="CHEBI:57692"/>
    </cofactor>
</comment>
<evidence type="ECO:0000256" key="2">
    <source>
        <dbReference type="ARBA" id="ARBA00005466"/>
    </source>
</evidence>
<dbReference type="PROSITE" id="PS51387">
    <property type="entry name" value="FAD_PCMH"/>
    <property type="match status" value="1"/>
</dbReference>
<feature type="domain" description="FAD-binding PCMH-type" evidence="6">
    <location>
        <begin position="46"/>
        <end position="216"/>
    </location>
</feature>
<sequence>MTTTQARQDTLGEATLGELAEGLRGELVRPTDPSYDEARSIWNAAHDKRPALIVRCRGVADVIRAVEFARSEGLTLAVRGGGHSIPGFSTTDGGLVIDLSPMNAVRIDPDRRRIVAQGGCTWGDVDAEAQAFGLAVTGGLVSTTGVAGFTLGGGIGWLVRRAGLACDNLVGADVVTADGRYLHTSEDENPELLWALRGGGGNFGVVTSFEFKAYEVGPTVFAGLVFYPGDKAADVLRGFGAAAASAPDELSLAINLTTAPPLPFLPEEVHGKPIVAVLGMWSGQAEDGDAATRPFRELAPVVADLFGPMPYNAMQTLLDPLFPRGMRNYFRSAFFNDLGPATVDALVSSHSQVPNGVSELHVHHLGGAMGRVPADATAFGTRDREYILNVVARTPDADGFETAVQWARAAGAALGPDAASYVNFTGETNEDIVRASYPPATYQRLVAVKDTYDPTNLFRLNQNIPPSAGSDRRQG</sequence>
<organism evidence="7 8">
    <name type="scientific">Kribbella capetownensis</name>
    <dbReference type="NCBI Taxonomy" id="1572659"/>
    <lineage>
        <taxon>Bacteria</taxon>
        <taxon>Bacillati</taxon>
        <taxon>Actinomycetota</taxon>
        <taxon>Actinomycetes</taxon>
        <taxon>Propionibacteriales</taxon>
        <taxon>Kribbellaceae</taxon>
        <taxon>Kribbella</taxon>
    </lineage>
</organism>
<dbReference type="GO" id="GO:0016491">
    <property type="term" value="F:oxidoreductase activity"/>
    <property type="evidence" value="ECO:0007669"/>
    <property type="project" value="UniProtKB-KW"/>
</dbReference>
<evidence type="ECO:0000259" key="6">
    <source>
        <dbReference type="PROSITE" id="PS51387"/>
    </source>
</evidence>
<dbReference type="InterPro" id="IPR016169">
    <property type="entry name" value="FAD-bd_PCMH_sub2"/>
</dbReference>
<dbReference type="InterPro" id="IPR012951">
    <property type="entry name" value="BBE"/>
</dbReference>
<keyword evidence="8" id="KW-1185">Reference proteome</keyword>
<evidence type="ECO:0000313" key="7">
    <source>
        <dbReference type="EMBL" id="TCC52714.1"/>
    </source>
</evidence>
<dbReference type="InterPro" id="IPR016167">
    <property type="entry name" value="FAD-bd_PCMH_sub1"/>
</dbReference>
<comment type="caution">
    <text evidence="7">The sequence shown here is derived from an EMBL/GenBank/DDBJ whole genome shotgun (WGS) entry which is preliminary data.</text>
</comment>
<name>A0A4R0K230_9ACTN</name>
<keyword evidence="5" id="KW-0560">Oxidoreductase</keyword>
<dbReference type="InterPro" id="IPR006094">
    <property type="entry name" value="Oxid_FAD_bind_N"/>
</dbReference>
<dbReference type="Gene3D" id="3.30.465.10">
    <property type="match status" value="1"/>
</dbReference>
<dbReference type="EMBL" id="SJKD01000001">
    <property type="protein sequence ID" value="TCC52714.1"/>
    <property type="molecule type" value="Genomic_DNA"/>
</dbReference>
<evidence type="ECO:0000256" key="5">
    <source>
        <dbReference type="ARBA" id="ARBA00023002"/>
    </source>
</evidence>
<dbReference type="PROSITE" id="PS00862">
    <property type="entry name" value="OX2_COVAL_FAD"/>
    <property type="match status" value="1"/>
</dbReference>
<evidence type="ECO:0000256" key="4">
    <source>
        <dbReference type="ARBA" id="ARBA00022827"/>
    </source>
</evidence>
<dbReference type="SUPFAM" id="SSF56176">
    <property type="entry name" value="FAD-binding/transporter-associated domain-like"/>
    <property type="match status" value="1"/>
</dbReference>
<proteinExistence type="inferred from homology"/>
<dbReference type="PANTHER" id="PTHR42973:SF39">
    <property type="entry name" value="FAD-BINDING PCMH-TYPE DOMAIN-CONTAINING PROTEIN"/>
    <property type="match status" value="1"/>
</dbReference>
<comment type="similarity">
    <text evidence="2">Belongs to the oxygen-dependent FAD-linked oxidoreductase family.</text>
</comment>
<dbReference type="OrthoDB" id="9775082at2"/>
<dbReference type="AlphaFoldDB" id="A0A4R0K230"/>
<dbReference type="GO" id="GO:0071949">
    <property type="term" value="F:FAD binding"/>
    <property type="evidence" value="ECO:0007669"/>
    <property type="project" value="InterPro"/>
</dbReference>
<evidence type="ECO:0000313" key="8">
    <source>
        <dbReference type="Proteomes" id="UP000293342"/>
    </source>
</evidence>
<dbReference type="InterPro" id="IPR016166">
    <property type="entry name" value="FAD-bd_PCMH"/>
</dbReference>
<gene>
    <name evidence="7" type="ORF">E0H75_02880</name>
</gene>
<dbReference type="InterPro" id="IPR016164">
    <property type="entry name" value="FAD-linked_Oxase-like_C"/>
</dbReference>